<accession>K0TBB8</accession>
<dbReference type="Proteomes" id="UP000266841">
    <property type="component" value="Unassembled WGS sequence"/>
</dbReference>
<gene>
    <name evidence="2" type="ORF">THAOC_07929</name>
</gene>
<keyword evidence="3" id="KW-1185">Reference proteome</keyword>
<dbReference type="EMBL" id="AGNL01008172">
    <property type="protein sequence ID" value="EJK70691.1"/>
    <property type="molecule type" value="Genomic_DNA"/>
</dbReference>
<feature type="region of interest" description="Disordered" evidence="1">
    <location>
        <begin position="1"/>
        <end position="28"/>
    </location>
</feature>
<protein>
    <submittedName>
        <fullName evidence="2">Uncharacterized protein</fullName>
    </submittedName>
</protein>
<comment type="caution">
    <text evidence="2">The sequence shown here is derived from an EMBL/GenBank/DDBJ whole genome shotgun (WGS) entry which is preliminary data.</text>
</comment>
<dbReference type="AlphaFoldDB" id="K0TBB8"/>
<organism evidence="2 3">
    <name type="scientific">Thalassiosira oceanica</name>
    <name type="common">Marine diatom</name>
    <dbReference type="NCBI Taxonomy" id="159749"/>
    <lineage>
        <taxon>Eukaryota</taxon>
        <taxon>Sar</taxon>
        <taxon>Stramenopiles</taxon>
        <taxon>Ochrophyta</taxon>
        <taxon>Bacillariophyta</taxon>
        <taxon>Coscinodiscophyceae</taxon>
        <taxon>Thalassiosirophycidae</taxon>
        <taxon>Thalassiosirales</taxon>
        <taxon>Thalassiosiraceae</taxon>
        <taxon>Thalassiosira</taxon>
    </lineage>
</organism>
<evidence type="ECO:0000256" key="1">
    <source>
        <dbReference type="SAM" id="MobiDB-lite"/>
    </source>
</evidence>
<sequence>MHLTSFHIPRDSGKTTWEPTSTSTSTATPCFRADISGFEPPGTPQIQQVYSAMDPLLAYTLAPMHLSAFSIPRDSGKTTWEPTSTSTSTATPCFRADISGFEPPGTPQIQQAYTRKVAFGARQDNDSRSGTAACIGRASVVSGARVPQGTSKPLVTTSLVSEREEAVPSQIEFSTVDLSPEKDLQHRLEVLTLATDGERKGFQWRVGEYTNVTELGDLWLRLRLRMGLAPLFLPSGFRGGFQLQLKRTSARYDRARRPLDRVSEGVLGGSLQATHCGSAQPAVGSTPTRAMDQRRLRAQLYTLISHVRQPLAPPP</sequence>
<evidence type="ECO:0000313" key="3">
    <source>
        <dbReference type="Proteomes" id="UP000266841"/>
    </source>
</evidence>
<proteinExistence type="predicted"/>
<feature type="compositionally biased region" description="Low complexity" evidence="1">
    <location>
        <begin position="15"/>
        <end position="28"/>
    </location>
</feature>
<evidence type="ECO:0000313" key="2">
    <source>
        <dbReference type="EMBL" id="EJK70691.1"/>
    </source>
</evidence>
<reference evidence="2 3" key="1">
    <citation type="journal article" date="2012" name="Genome Biol.">
        <title>Genome and low-iron response of an oceanic diatom adapted to chronic iron limitation.</title>
        <authorList>
            <person name="Lommer M."/>
            <person name="Specht M."/>
            <person name="Roy A.S."/>
            <person name="Kraemer L."/>
            <person name="Andreson R."/>
            <person name="Gutowska M.A."/>
            <person name="Wolf J."/>
            <person name="Bergner S.V."/>
            <person name="Schilhabel M.B."/>
            <person name="Klostermeier U.C."/>
            <person name="Beiko R.G."/>
            <person name="Rosenstiel P."/>
            <person name="Hippler M."/>
            <person name="Laroche J."/>
        </authorList>
    </citation>
    <scope>NUCLEOTIDE SEQUENCE [LARGE SCALE GENOMIC DNA]</scope>
    <source>
        <strain evidence="2 3">CCMP1005</strain>
    </source>
</reference>
<name>K0TBB8_THAOC</name>